<organism evidence="3 4">
    <name type="scientific">Streptomonospora algeriensis</name>
    <dbReference type="NCBI Taxonomy" id="995084"/>
    <lineage>
        <taxon>Bacteria</taxon>
        <taxon>Bacillati</taxon>
        <taxon>Actinomycetota</taxon>
        <taxon>Actinomycetes</taxon>
        <taxon>Streptosporangiales</taxon>
        <taxon>Nocardiopsidaceae</taxon>
        <taxon>Streptomonospora</taxon>
    </lineage>
</organism>
<dbReference type="EMBL" id="JBHTHR010000007">
    <property type="protein sequence ID" value="MFD0799871.1"/>
    <property type="molecule type" value="Genomic_DNA"/>
</dbReference>
<evidence type="ECO:0000256" key="1">
    <source>
        <dbReference type="SAM" id="MobiDB-lite"/>
    </source>
</evidence>
<dbReference type="PANTHER" id="PTHR23150">
    <property type="entry name" value="SULFATASE MODIFYING FACTOR 1, 2"/>
    <property type="match status" value="1"/>
</dbReference>
<protein>
    <submittedName>
        <fullName evidence="3">Formylglycine-generating enzyme family protein</fullName>
    </submittedName>
</protein>
<feature type="region of interest" description="Disordered" evidence="1">
    <location>
        <begin position="1"/>
        <end position="40"/>
    </location>
</feature>
<reference evidence="4" key="1">
    <citation type="journal article" date="2019" name="Int. J. Syst. Evol. Microbiol.">
        <title>The Global Catalogue of Microorganisms (GCM) 10K type strain sequencing project: providing services to taxonomists for standard genome sequencing and annotation.</title>
        <authorList>
            <consortium name="The Broad Institute Genomics Platform"/>
            <consortium name="The Broad Institute Genome Sequencing Center for Infectious Disease"/>
            <person name="Wu L."/>
            <person name="Ma J."/>
        </authorList>
    </citation>
    <scope>NUCLEOTIDE SEQUENCE [LARGE SCALE GENOMIC DNA]</scope>
    <source>
        <strain evidence="4">CCUG 63369</strain>
    </source>
</reference>
<accession>A0ABW3B957</accession>
<evidence type="ECO:0000313" key="3">
    <source>
        <dbReference type="EMBL" id="MFD0799871.1"/>
    </source>
</evidence>
<feature type="region of interest" description="Disordered" evidence="1">
    <location>
        <begin position="258"/>
        <end position="277"/>
    </location>
</feature>
<evidence type="ECO:0000313" key="4">
    <source>
        <dbReference type="Proteomes" id="UP001596956"/>
    </source>
</evidence>
<dbReference type="InterPro" id="IPR051043">
    <property type="entry name" value="Sulfatase_Mod_Factor_Kinase"/>
</dbReference>
<dbReference type="InterPro" id="IPR042095">
    <property type="entry name" value="SUMF_sf"/>
</dbReference>
<dbReference type="Gene3D" id="3.90.1580.10">
    <property type="entry name" value="paralog of FGE (formylglycine-generating enzyme)"/>
    <property type="match status" value="1"/>
</dbReference>
<dbReference type="InterPro" id="IPR016187">
    <property type="entry name" value="CTDL_fold"/>
</dbReference>
<dbReference type="Proteomes" id="UP001596956">
    <property type="component" value="Unassembled WGS sequence"/>
</dbReference>
<feature type="domain" description="Sulfatase-modifying factor enzyme-like" evidence="2">
    <location>
        <begin position="35"/>
        <end position="314"/>
    </location>
</feature>
<evidence type="ECO:0000259" key="2">
    <source>
        <dbReference type="Pfam" id="PF03781"/>
    </source>
</evidence>
<sequence length="316" mass="34084">MSEEHGSCCAPSSGRRGAAPSPENGPEAGGGAGSTQGMVLLDGGQFLMGSEDDRAYPDDGEGPVRTVELSPFWISPTAVTNAEFAAFTDATGYRTEAERFGWSFVFGGLLPDDFPPTRGVVGTPWWRQVEGANWRHPAGPQSGTDGIADHPVIHVSWNDAQAYCAWAGLRLPTEAEWEYAARGGLRGCAFPWGDELEPAGEHRMNVWQGVFPQENTRADGWYGTCPVDAFPANGFGLYNMTGNVWEWCSDRFAPDAAAADTRRDPSGPAEGTRRSARGGSYLCHESYCRRYRVSGRQGISPDSSLGNTGFRCAREA</sequence>
<gene>
    <name evidence="3" type="ORF">ACFQZU_00860</name>
</gene>
<comment type="caution">
    <text evidence="3">The sequence shown here is derived from an EMBL/GenBank/DDBJ whole genome shotgun (WGS) entry which is preliminary data.</text>
</comment>
<feature type="compositionally biased region" description="Low complexity" evidence="1">
    <location>
        <begin position="17"/>
        <end position="26"/>
    </location>
</feature>
<proteinExistence type="predicted"/>
<dbReference type="InterPro" id="IPR005532">
    <property type="entry name" value="SUMF_dom"/>
</dbReference>
<dbReference type="PANTHER" id="PTHR23150:SF19">
    <property type="entry name" value="FORMYLGLYCINE-GENERATING ENZYME"/>
    <property type="match status" value="1"/>
</dbReference>
<name>A0ABW3B957_9ACTN</name>
<dbReference type="SUPFAM" id="SSF56436">
    <property type="entry name" value="C-type lectin-like"/>
    <property type="match status" value="1"/>
</dbReference>
<keyword evidence="4" id="KW-1185">Reference proteome</keyword>
<dbReference type="Pfam" id="PF03781">
    <property type="entry name" value="FGE-sulfatase"/>
    <property type="match status" value="1"/>
</dbReference>